<sequence length="72" mass="8770">MVQTFETFAEKHIQQNTNDKDDEEFKTVYCMCFKFPWFRRKELSVSDSIRSFKNKNLNLSMRLKHTFINIVD</sequence>
<protein>
    <submittedName>
        <fullName evidence="1">Uncharacterized protein</fullName>
    </submittedName>
</protein>
<name>A0A6C0J0U7_9ZZZZ</name>
<reference evidence="1" key="1">
    <citation type="journal article" date="2020" name="Nature">
        <title>Giant virus diversity and host interactions through global metagenomics.</title>
        <authorList>
            <person name="Schulz F."/>
            <person name="Roux S."/>
            <person name="Paez-Espino D."/>
            <person name="Jungbluth S."/>
            <person name="Walsh D.A."/>
            <person name="Denef V.J."/>
            <person name="McMahon K.D."/>
            <person name="Konstantinidis K.T."/>
            <person name="Eloe-Fadrosh E.A."/>
            <person name="Kyrpides N.C."/>
            <person name="Woyke T."/>
        </authorList>
    </citation>
    <scope>NUCLEOTIDE SEQUENCE</scope>
    <source>
        <strain evidence="1">GVMAG-M-3300025695-21</strain>
    </source>
</reference>
<accession>A0A6C0J0U7</accession>
<proteinExistence type="predicted"/>
<dbReference type="EMBL" id="MN740298">
    <property type="protein sequence ID" value="QHT98942.1"/>
    <property type="molecule type" value="Genomic_DNA"/>
</dbReference>
<organism evidence="1">
    <name type="scientific">viral metagenome</name>
    <dbReference type="NCBI Taxonomy" id="1070528"/>
    <lineage>
        <taxon>unclassified sequences</taxon>
        <taxon>metagenomes</taxon>
        <taxon>organismal metagenomes</taxon>
    </lineage>
</organism>
<dbReference type="AlphaFoldDB" id="A0A6C0J0U7"/>
<evidence type="ECO:0000313" key="1">
    <source>
        <dbReference type="EMBL" id="QHT98942.1"/>
    </source>
</evidence>